<dbReference type="Pfam" id="PF13400">
    <property type="entry name" value="Tad"/>
    <property type="match status" value="1"/>
</dbReference>
<keyword evidence="1" id="KW-1133">Transmembrane helix</keyword>
<feature type="transmembrane region" description="Helical" evidence="1">
    <location>
        <begin position="20"/>
        <end position="44"/>
    </location>
</feature>
<keyword evidence="4" id="KW-1185">Reference proteome</keyword>
<reference evidence="3 4" key="1">
    <citation type="submission" date="2017-05" db="EMBL/GenBank/DDBJ databases">
        <authorList>
            <person name="Song R."/>
            <person name="Chenine A.L."/>
            <person name="Ruprecht R.M."/>
        </authorList>
    </citation>
    <scope>NUCLEOTIDE SEQUENCE [LARGE SCALE GENOMIC DNA]</scope>
    <source>
        <strain evidence="3 4">CECT 8899</strain>
    </source>
</reference>
<feature type="domain" description="Putative Flp pilus-assembly TadG-like N-terminal" evidence="2">
    <location>
        <begin position="17"/>
        <end position="61"/>
    </location>
</feature>
<gene>
    <name evidence="3" type="ORF">LOM8899_03087</name>
</gene>
<keyword evidence="1" id="KW-0472">Membrane</keyword>
<evidence type="ECO:0000259" key="2">
    <source>
        <dbReference type="Pfam" id="PF13400"/>
    </source>
</evidence>
<proteinExistence type="predicted"/>
<dbReference type="EMBL" id="FXZK01000006">
    <property type="protein sequence ID" value="SMY08928.1"/>
    <property type="molecule type" value="Genomic_DNA"/>
</dbReference>
<organism evidence="3 4">
    <name type="scientific">Flavimaricola marinus</name>
    <dbReference type="NCBI Taxonomy" id="1819565"/>
    <lineage>
        <taxon>Bacteria</taxon>
        <taxon>Pseudomonadati</taxon>
        <taxon>Pseudomonadota</taxon>
        <taxon>Alphaproteobacteria</taxon>
        <taxon>Rhodobacterales</taxon>
        <taxon>Paracoccaceae</taxon>
        <taxon>Flavimaricola</taxon>
    </lineage>
</organism>
<protein>
    <recommendedName>
        <fullName evidence="2">Putative Flp pilus-assembly TadG-like N-terminal domain-containing protein</fullName>
    </recommendedName>
</protein>
<dbReference type="InterPro" id="IPR028087">
    <property type="entry name" value="Tad_N"/>
</dbReference>
<keyword evidence="1" id="KW-0812">Transmembrane</keyword>
<evidence type="ECO:0000313" key="4">
    <source>
        <dbReference type="Proteomes" id="UP000201613"/>
    </source>
</evidence>
<dbReference type="Proteomes" id="UP000201613">
    <property type="component" value="Unassembled WGS sequence"/>
</dbReference>
<accession>A0A238LH22</accession>
<evidence type="ECO:0000256" key="1">
    <source>
        <dbReference type="SAM" id="Phobius"/>
    </source>
</evidence>
<evidence type="ECO:0000313" key="3">
    <source>
        <dbReference type="EMBL" id="SMY08928.1"/>
    </source>
</evidence>
<dbReference type="AlphaFoldDB" id="A0A238LH22"/>
<sequence length="594" mass="61429">MPIERNPVAKFLADEDGAVAVIVALLLTVLLGFVALGVDVASLYRERAQLQSVSDLAAMSAIADTDNAETRVSDVIAMNSRTSASVLDLTTGRFLRNPELPPGQRFTPLPDGSPGINAVTVALADVAPIHFATIFSGQTSVELDRRAMATRTGAASFALDSHILRLDGDRLNEGLSELLRASVSLSAGDIQVLAEASLNLGELLDALGNEIGFDARNPAEILNATMDAAALIRAMQAILPADVASRLAGISALSGGVSMSVASLVGGIDADLGLTADDFVAGIEVAALDVIRAIILTSPNQESVSLDVGVSIAGVSNVDATVISGEPPATSGWIALGEEGVQLHRAAARIQVETELSPALLGNLGVGVSVAELRLPLYVELAGSTATLERINCRLTEPTSIAARFLTAHTPLHPANGTAVAALYLGNIEMPASPTNAINPSHLEFADILRLDVVIDLPLLPDIVLADVTVQARSMARVGRSKVETIQFTQAQITAGDTTAGFGSGDLLTTGIASLLSPETTEFRIKPEQGDLLSGVGGPVIETVLELLPARLLAALAAPLDNAIDATLEAAGLHVGEGDLTLTGHHCEPIRLVQ</sequence>
<name>A0A238LH22_9RHOB</name>